<dbReference type="Gene3D" id="3.30.420.10">
    <property type="entry name" value="Ribonuclease H-like superfamily/Ribonuclease H"/>
    <property type="match status" value="1"/>
</dbReference>
<accession>A0A8H7QMC4</accession>
<dbReference type="GO" id="GO:0004519">
    <property type="term" value="F:endonuclease activity"/>
    <property type="evidence" value="ECO:0007669"/>
    <property type="project" value="UniProtKB-KW"/>
</dbReference>
<dbReference type="InterPro" id="IPR021109">
    <property type="entry name" value="Peptidase_aspartic_dom_sf"/>
</dbReference>
<evidence type="ECO:0000259" key="13">
    <source>
        <dbReference type="PROSITE" id="PS50994"/>
    </source>
</evidence>
<keyword evidence="5" id="KW-0064">Aspartyl protease</keyword>
<dbReference type="Pfam" id="PF17917">
    <property type="entry name" value="RT_RNaseH"/>
    <property type="match status" value="1"/>
</dbReference>
<dbReference type="InterPro" id="IPR050951">
    <property type="entry name" value="Retrovirus_Pol_polyprotein"/>
</dbReference>
<evidence type="ECO:0000256" key="9">
    <source>
        <dbReference type="PROSITE-ProRule" id="PRU00047"/>
    </source>
</evidence>
<keyword evidence="9" id="KW-0479">Metal-binding</keyword>
<keyword evidence="7" id="KW-0378">Hydrolase</keyword>
<dbReference type="InterPro" id="IPR041588">
    <property type="entry name" value="Integrase_H2C2"/>
</dbReference>
<dbReference type="PROSITE" id="PS50878">
    <property type="entry name" value="RT_POL"/>
    <property type="match status" value="1"/>
</dbReference>
<reference evidence="14" key="1">
    <citation type="submission" date="2020-12" db="EMBL/GenBank/DDBJ databases">
        <title>Metabolic potential, ecology and presence of endohyphal bacteria is reflected in genomic diversity of Mucoromycotina.</title>
        <authorList>
            <person name="Muszewska A."/>
            <person name="Okrasinska A."/>
            <person name="Steczkiewicz K."/>
            <person name="Drgas O."/>
            <person name="Orlowska M."/>
            <person name="Perlinska-Lenart U."/>
            <person name="Aleksandrzak-Piekarczyk T."/>
            <person name="Szatraj K."/>
            <person name="Zielenkiewicz U."/>
            <person name="Pilsyk S."/>
            <person name="Malc E."/>
            <person name="Mieczkowski P."/>
            <person name="Kruszewska J.S."/>
            <person name="Biernat P."/>
            <person name="Pawlowska J."/>
        </authorList>
    </citation>
    <scope>NUCLEOTIDE SEQUENCE</scope>
    <source>
        <strain evidence="14">WA0000017839</strain>
    </source>
</reference>
<dbReference type="Gene3D" id="1.10.340.70">
    <property type="match status" value="1"/>
</dbReference>
<dbReference type="GO" id="GO:0015074">
    <property type="term" value="P:DNA integration"/>
    <property type="evidence" value="ECO:0007669"/>
    <property type="project" value="InterPro"/>
</dbReference>
<keyword evidence="8" id="KW-0695">RNA-directed DNA polymerase</keyword>
<keyword evidence="5" id="KW-0645">Protease</keyword>
<feature type="region of interest" description="Disordered" evidence="10">
    <location>
        <begin position="162"/>
        <end position="204"/>
    </location>
</feature>
<keyword evidence="6" id="KW-0255">Endonuclease</keyword>
<feature type="domain" description="CCHC-type" evidence="11">
    <location>
        <begin position="218"/>
        <end position="232"/>
    </location>
</feature>
<feature type="domain" description="Integrase catalytic" evidence="13">
    <location>
        <begin position="1129"/>
        <end position="1289"/>
    </location>
</feature>
<dbReference type="GO" id="GO:0003676">
    <property type="term" value="F:nucleic acid binding"/>
    <property type="evidence" value="ECO:0007669"/>
    <property type="project" value="InterPro"/>
</dbReference>
<dbReference type="Proteomes" id="UP000603453">
    <property type="component" value="Unassembled WGS sequence"/>
</dbReference>
<dbReference type="GO" id="GO:0006508">
    <property type="term" value="P:proteolysis"/>
    <property type="evidence" value="ECO:0007669"/>
    <property type="project" value="InterPro"/>
</dbReference>
<dbReference type="Gene3D" id="4.10.60.10">
    <property type="entry name" value="Zinc finger, CCHC-type"/>
    <property type="match status" value="1"/>
</dbReference>
<dbReference type="Pfam" id="PF00665">
    <property type="entry name" value="rve"/>
    <property type="match status" value="1"/>
</dbReference>
<dbReference type="InterPro" id="IPR036397">
    <property type="entry name" value="RNaseH_sf"/>
</dbReference>
<proteinExistence type="predicted"/>
<evidence type="ECO:0000256" key="2">
    <source>
        <dbReference type="ARBA" id="ARBA00022679"/>
    </source>
</evidence>
<dbReference type="GO" id="GO:0004190">
    <property type="term" value="F:aspartic-type endopeptidase activity"/>
    <property type="evidence" value="ECO:0007669"/>
    <property type="project" value="UniProtKB-KW"/>
</dbReference>
<evidence type="ECO:0000256" key="5">
    <source>
        <dbReference type="ARBA" id="ARBA00022750"/>
    </source>
</evidence>
<evidence type="ECO:0000256" key="8">
    <source>
        <dbReference type="ARBA" id="ARBA00022918"/>
    </source>
</evidence>
<dbReference type="GO" id="GO:0003964">
    <property type="term" value="F:RNA-directed DNA polymerase activity"/>
    <property type="evidence" value="ECO:0007669"/>
    <property type="project" value="UniProtKB-KW"/>
</dbReference>
<dbReference type="OrthoDB" id="2275801at2759"/>
<dbReference type="InterPro" id="IPR000477">
    <property type="entry name" value="RT_dom"/>
</dbReference>
<comment type="caution">
    <text evidence="14">The sequence shown here is derived from an EMBL/GenBank/DDBJ whole genome shotgun (WGS) entry which is preliminary data.</text>
</comment>
<evidence type="ECO:0000256" key="3">
    <source>
        <dbReference type="ARBA" id="ARBA00022695"/>
    </source>
</evidence>
<keyword evidence="9" id="KW-0862">Zinc</keyword>
<organism evidence="14 15">
    <name type="scientific">Mucor saturninus</name>
    <dbReference type="NCBI Taxonomy" id="64648"/>
    <lineage>
        <taxon>Eukaryota</taxon>
        <taxon>Fungi</taxon>
        <taxon>Fungi incertae sedis</taxon>
        <taxon>Mucoromycota</taxon>
        <taxon>Mucoromycotina</taxon>
        <taxon>Mucoromycetes</taxon>
        <taxon>Mucorales</taxon>
        <taxon>Mucorineae</taxon>
        <taxon>Mucoraceae</taxon>
        <taxon>Mucor</taxon>
    </lineage>
</organism>
<dbReference type="Pfam" id="PF00078">
    <property type="entry name" value="RVT_1"/>
    <property type="match status" value="1"/>
</dbReference>
<dbReference type="CDD" id="cd00303">
    <property type="entry name" value="retropepsin_like"/>
    <property type="match status" value="1"/>
</dbReference>
<dbReference type="InterPro" id="IPR036875">
    <property type="entry name" value="Znf_CCHC_sf"/>
</dbReference>
<dbReference type="InterPro" id="IPR001878">
    <property type="entry name" value="Znf_CCHC"/>
</dbReference>
<keyword evidence="15" id="KW-1185">Reference proteome</keyword>
<dbReference type="EMBL" id="JAEPRD010000174">
    <property type="protein sequence ID" value="KAG2195273.1"/>
    <property type="molecule type" value="Genomic_DNA"/>
</dbReference>
<keyword evidence="4" id="KW-0540">Nuclease</keyword>
<dbReference type="PANTHER" id="PTHR37984">
    <property type="entry name" value="PROTEIN CBG26694"/>
    <property type="match status" value="1"/>
</dbReference>
<dbReference type="InterPro" id="IPR043502">
    <property type="entry name" value="DNA/RNA_pol_sf"/>
</dbReference>
<dbReference type="SMART" id="SM00343">
    <property type="entry name" value="ZnF_C2HC"/>
    <property type="match status" value="1"/>
</dbReference>
<protein>
    <recommendedName>
        <fullName evidence="1">RNA-directed DNA polymerase</fullName>
        <ecNumber evidence="1">2.7.7.49</ecNumber>
    </recommendedName>
</protein>
<gene>
    <name evidence="14" type="ORF">INT47_005048</name>
</gene>
<dbReference type="FunFam" id="3.30.70.270:FF:000020">
    <property type="entry name" value="Transposon Tf2-6 polyprotein-like Protein"/>
    <property type="match status" value="1"/>
</dbReference>
<evidence type="ECO:0000259" key="12">
    <source>
        <dbReference type="PROSITE" id="PS50878"/>
    </source>
</evidence>
<evidence type="ECO:0000256" key="6">
    <source>
        <dbReference type="ARBA" id="ARBA00022759"/>
    </source>
</evidence>
<dbReference type="PANTHER" id="PTHR37984:SF5">
    <property type="entry name" value="PROTEIN NYNRIN-LIKE"/>
    <property type="match status" value="1"/>
</dbReference>
<dbReference type="InterPro" id="IPR012337">
    <property type="entry name" value="RNaseH-like_sf"/>
</dbReference>
<dbReference type="InterPro" id="IPR001584">
    <property type="entry name" value="Integrase_cat-core"/>
</dbReference>
<evidence type="ECO:0000313" key="14">
    <source>
        <dbReference type="EMBL" id="KAG2195273.1"/>
    </source>
</evidence>
<dbReference type="InterPro" id="IPR043128">
    <property type="entry name" value="Rev_trsase/Diguanyl_cyclase"/>
</dbReference>
<dbReference type="PROSITE" id="PS00141">
    <property type="entry name" value="ASP_PROTEASE"/>
    <property type="match status" value="1"/>
</dbReference>
<feature type="domain" description="Reverse transcriptase" evidence="12">
    <location>
        <begin position="565"/>
        <end position="757"/>
    </location>
</feature>
<evidence type="ECO:0000313" key="15">
    <source>
        <dbReference type="Proteomes" id="UP000603453"/>
    </source>
</evidence>
<dbReference type="Gene3D" id="3.30.70.270">
    <property type="match status" value="2"/>
</dbReference>
<dbReference type="SUPFAM" id="SSF50630">
    <property type="entry name" value="Acid proteases"/>
    <property type="match status" value="1"/>
</dbReference>
<dbReference type="InterPro" id="IPR041373">
    <property type="entry name" value="RT_RNaseH"/>
</dbReference>
<keyword evidence="9" id="KW-0863">Zinc-finger</keyword>
<dbReference type="PROSITE" id="PS50158">
    <property type="entry name" value="ZF_CCHC"/>
    <property type="match status" value="1"/>
</dbReference>
<dbReference type="SUPFAM" id="SSF53098">
    <property type="entry name" value="Ribonuclease H-like"/>
    <property type="match status" value="1"/>
</dbReference>
<sequence length="1381" mass="158198">MIVPKIPWSPIGQGPTVVLESRNFPKTGSSVPDLLPVKHISFYRQPDNSTRIARDRLALLKQTGDLVAYINEFMDIKLAIPGMTDEEGCDKFVRGLTSKQMRSHIRQYDADTLKQAIQAALAFDSAQQEDIYPYAVRSSHVKARIDDPMDLDVAEEINYVRNNNNRNNNGYSRNNNNHFSRNNGNNYSRNNDNNNYGRSNGNYYARNGNNNSNNNTSCYYCHKSGHIKRNCRTLNVVEEQEVHLLDIDNNKNFPENKNLIDFDLYSTDSTPYPTLNPTKYNNNTTTVDPTNTPPHVVIETLPIIYPKSFIDDLQHISDLNAMATTLPLYPVQYNGEVIQVLIDSGASENYVSPCSIKQDRQFIKSLDNRNLISVEDRHVETAGGMVSQIKHKVEMIINLNGIHDKITAFVFPTKFDLILGRSWLKQTRPLPDWNTDTWYLNNGRVKLTPCTNIKRYSPTSLPNLNYLITHKQADRIIKKGGESFLFVIKPVHPDTAYSLDKTTYWNDLVKEFTDVFKDTLPGLPPDRGIHHLIDTGDARPVSRPPYKMSPLELEELQKQLTELLKLGLIKPSSSPWGAGVLFVRKKPDPGSNKPGSLRMCVDYRSVNKYTVRNSSSLPRIDECLDKLSGACGDLLYARYFTSLDLRSGYHQIRIAPEDVPKTAFNTRYGQFSWLVLPFGLCNAPPVFQTLMNRILGEYIDKTTIVYLDDILIYSKTLEEHKIHVCQILDVLRKEKLIANLKKCEFCKKELNFVGFRITETGISPSPEKVQVVQQWPRMKNVQEVRQFIGFAQFYKRFIKNFASIAAPLTDLTRGTGIKTRPIVWNNDCQISFDRLKQLLSYSPVLQVVRMDKPFRIEVDASDRGCGATLLQPDDDPNLPWHPLCFESKKFADSESKLPAQEKELLGILHALRTWRCYVEGCPKGYTVYSDHLPLQYFRSKENPPNRLVRWINELELYSPVILYKPGKENTVPDILSRMNFESTDAVKPMEPDYLYVTWTQLPAKLRSDWPMLLIPETRAKVKSAEVKAILDKEEKYFHVTANQVYRKVVVDAQTGLKIVPFLPFAQRADTVSRYHDSFGHAGYKSLLKILIPRFWWPSMRLDIQQWISVCPSCQVNSRKGLAHHDEMHPLKVPTAFDRWHLDFLDLPTTLKGNRWLLVGVDYATIWCVARAVPVASKEVVADFIYEEIVMNFGVMSEICTDRGANFTSGLVQEYIKRIGSKFKLTSAYHPRTNAKAEKYNGVIKQMLRKYTNGALHRWDDFVHAALWACRIRLHTTTGFSPFYLTYGREPRLPGDVLQPYIDNTTFDDPRTVADITSRELANLGQHRAAAEFRLKAMAEKDKIRWDAAIKKVTFEPGDMVMLTHEGRYSLEPKFKGPFCGI</sequence>
<evidence type="ECO:0000256" key="1">
    <source>
        <dbReference type="ARBA" id="ARBA00012493"/>
    </source>
</evidence>
<dbReference type="Gene3D" id="2.40.70.10">
    <property type="entry name" value="Acid Proteases"/>
    <property type="match status" value="1"/>
</dbReference>
<dbReference type="CDD" id="cd01647">
    <property type="entry name" value="RT_LTR"/>
    <property type="match status" value="1"/>
</dbReference>
<evidence type="ECO:0000256" key="4">
    <source>
        <dbReference type="ARBA" id="ARBA00022722"/>
    </source>
</evidence>
<dbReference type="GO" id="GO:0008270">
    <property type="term" value="F:zinc ion binding"/>
    <property type="evidence" value="ECO:0007669"/>
    <property type="project" value="UniProtKB-KW"/>
</dbReference>
<dbReference type="SUPFAM" id="SSF57756">
    <property type="entry name" value="Retrovirus zinc finger-like domains"/>
    <property type="match status" value="1"/>
</dbReference>
<dbReference type="InterPro" id="IPR001969">
    <property type="entry name" value="Aspartic_peptidase_AS"/>
</dbReference>
<dbReference type="PROSITE" id="PS50994">
    <property type="entry name" value="INTEGRASE"/>
    <property type="match status" value="1"/>
</dbReference>
<dbReference type="Pfam" id="PF17921">
    <property type="entry name" value="Integrase_H2C2"/>
    <property type="match status" value="1"/>
</dbReference>
<dbReference type="SUPFAM" id="SSF56672">
    <property type="entry name" value="DNA/RNA polymerases"/>
    <property type="match status" value="1"/>
</dbReference>
<dbReference type="GO" id="GO:0005634">
    <property type="term" value="C:nucleus"/>
    <property type="evidence" value="ECO:0007669"/>
    <property type="project" value="UniProtKB-ARBA"/>
</dbReference>
<keyword evidence="3" id="KW-0548">Nucleotidyltransferase</keyword>
<evidence type="ECO:0000256" key="10">
    <source>
        <dbReference type="SAM" id="MobiDB-lite"/>
    </source>
</evidence>
<name>A0A8H7QMC4_9FUNG</name>
<dbReference type="EC" id="2.7.7.49" evidence="1"/>
<evidence type="ECO:0000259" key="11">
    <source>
        <dbReference type="PROSITE" id="PS50158"/>
    </source>
</evidence>
<evidence type="ECO:0000256" key="7">
    <source>
        <dbReference type="ARBA" id="ARBA00022801"/>
    </source>
</evidence>
<dbReference type="Gene3D" id="3.10.10.10">
    <property type="entry name" value="HIV Type 1 Reverse Transcriptase, subunit A, domain 1"/>
    <property type="match status" value="1"/>
</dbReference>
<keyword evidence="2" id="KW-0808">Transferase</keyword>
<dbReference type="CDD" id="cd09274">
    <property type="entry name" value="RNase_HI_RT_Ty3"/>
    <property type="match status" value="1"/>
</dbReference>